<gene>
    <name evidence="1" type="ORF">KIN20_000079</name>
</gene>
<dbReference type="Proteomes" id="UP001196413">
    <property type="component" value="Unassembled WGS sequence"/>
</dbReference>
<evidence type="ECO:0000313" key="2">
    <source>
        <dbReference type="Proteomes" id="UP001196413"/>
    </source>
</evidence>
<comment type="caution">
    <text evidence="1">The sequence shown here is derived from an EMBL/GenBank/DDBJ whole genome shotgun (WGS) entry which is preliminary data.</text>
</comment>
<reference evidence="1" key="1">
    <citation type="submission" date="2021-06" db="EMBL/GenBank/DDBJ databases">
        <title>Parelaphostrongylus tenuis whole genome reference sequence.</title>
        <authorList>
            <person name="Garwood T.J."/>
            <person name="Larsen P.A."/>
            <person name="Fountain-Jones N.M."/>
            <person name="Garbe J.R."/>
            <person name="Macchietto M.G."/>
            <person name="Kania S.A."/>
            <person name="Gerhold R.W."/>
            <person name="Richards J.E."/>
            <person name="Wolf T.M."/>
        </authorList>
    </citation>
    <scope>NUCLEOTIDE SEQUENCE</scope>
    <source>
        <strain evidence="1">MNPRO001-30</strain>
        <tissue evidence="1">Meninges</tissue>
    </source>
</reference>
<protein>
    <submittedName>
        <fullName evidence="1">Uncharacterized protein</fullName>
    </submittedName>
</protein>
<proteinExistence type="predicted"/>
<sequence length="145" mass="16672">MGKKVQYDGTSSSAFTTEVQINEYLKNKIDAERERLGIINDVLQQLHEFFTEIYEINADQDLSELEVNQELNDLFRTANQNLTDAACSIYGHIFDPDNILSGSHDTYHYDVEYDSDEDVGMISDSTYRPRHAYFDLSTKRGGRKS</sequence>
<dbReference type="AlphaFoldDB" id="A0AAD5MK44"/>
<dbReference type="EMBL" id="JAHQIW010000010">
    <property type="protein sequence ID" value="KAJ1345524.1"/>
    <property type="molecule type" value="Genomic_DNA"/>
</dbReference>
<name>A0AAD5MK44_PARTN</name>
<keyword evidence="2" id="KW-1185">Reference proteome</keyword>
<accession>A0AAD5MK44</accession>
<evidence type="ECO:0000313" key="1">
    <source>
        <dbReference type="EMBL" id="KAJ1345524.1"/>
    </source>
</evidence>
<organism evidence="1 2">
    <name type="scientific">Parelaphostrongylus tenuis</name>
    <name type="common">Meningeal worm</name>
    <dbReference type="NCBI Taxonomy" id="148309"/>
    <lineage>
        <taxon>Eukaryota</taxon>
        <taxon>Metazoa</taxon>
        <taxon>Ecdysozoa</taxon>
        <taxon>Nematoda</taxon>
        <taxon>Chromadorea</taxon>
        <taxon>Rhabditida</taxon>
        <taxon>Rhabditina</taxon>
        <taxon>Rhabditomorpha</taxon>
        <taxon>Strongyloidea</taxon>
        <taxon>Metastrongylidae</taxon>
        <taxon>Parelaphostrongylus</taxon>
    </lineage>
</organism>